<dbReference type="OrthoDB" id="227157at2"/>
<protein>
    <submittedName>
        <fullName evidence="2">Thaumatin family protein</fullName>
    </submittedName>
</protein>
<dbReference type="PIRSF" id="PIRSF002703">
    <property type="entry name" value="Thaumatin"/>
    <property type="match status" value="1"/>
</dbReference>
<gene>
    <name evidence="2" type="ORF">SAMN04488000_105268</name>
</gene>
<dbReference type="InterPro" id="IPR037176">
    <property type="entry name" value="Osmotin/thaumatin-like_sf"/>
</dbReference>
<dbReference type="RefSeq" id="WP_089916413.1">
    <property type="nucleotide sequence ID" value="NZ_FOFV01000005.1"/>
</dbReference>
<evidence type="ECO:0000256" key="1">
    <source>
        <dbReference type="SAM" id="SignalP"/>
    </source>
</evidence>
<dbReference type="AlphaFoldDB" id="A0A1H9KC34"/>
<dbReference type="Proteomes" id="UP000199503">
    <property type="component" value="Unassembled WGS sequence"/>
</dbReference>
<name>A0A1H9KC34_9PSEU</name>
<dbReference type="Gene3D" id="2.60.110.10">
    <property type="entry name" value="Thaumatin"/>
    <property type="match status" value="1"/>
</dbReference>
<reference evidence="3" key="1">
    <citation type="submission" date="2016-10" db="EMBL/GenBank/DDBJ databases">
        <authorList>
            <person name="Varghese N."/>
            <person name="Submissions S."/>
        </authorList>
    </citation>
    <scope>NUCLEOTIDE SEQUENCE [LARGE SCALE GENOMIC DNA]</scope>
    <source>
        <strain evidence="3">DSM 44437</strain>
    </source>
</reference>
<proteinExistence type="predicted"/>
<feature type="signal peptide" evidence="1">
    <location>
        <begin position="1"/>
        <end position="30"/>
    </location>
</feature>
<keyword evidence="3" id="KW-1185">Reference proteome</keyword>
<dbReference type="STRING" id="65499.SAMN04488000_105268"/>
<feature type="chain" id="PRO_5011611534" evidence="1">
    <location>
        <begin position="31"/>
        <end position="250"/>
    </location>
</feature>
<dbReference type="PANTHER" id="PTHR31013">
    <property type="entry name" value="THAUMATIN FAMILY PROTEIN-RELATED"/>
    <property type="match status" value="1"/>
</dbReference>
<dbReference type="InterPro" id="IPR001938">
    <property type="entry name" value="Thaumatin"/>
</dbReference>
<organism evidence="2 3">
    <name type="scientific">Lentzea albida</name>
    <dbReference type="NCBI Taxonomy" id="65499"/>
    <lineage>
        <taxon>Bacteria</taxon>
        <taxon>Bacillati</taxon>
        <taxon>Actinomycetota</taxon>
        <taxon>Actinomycetes</taxon>
        <taxon>Pseudonocardiales</taxon>
        <taxon>Pseudonocardiaceae</taxon>
        <taxon>Lentzea</taxon>
    </lineage>
</organism>
<dbReference type="SMART" id="SM00205">
    <property type="entry name" value="THN"/>
    <property type="match status" value="1"/>
</dbReference>
<keyword evidence="1" id="KW-0732">Signal</keyword>
<evidence type="ECO:0000313" key="3">
    <source>
        <dbReference type="Proteomes" id="UP000199503"/>
    </source>
</evidence>
<dbReference type="PANTHER" id="PTHR31013:SF2">
    <property type="entry name" value="THAUMATIN-LIKE PROTEIN"/>
    <property type="match status" value="1"/>
</dbReference>
<sequence>MLTRLLGRSVAAVFALAFAVAGLAVPTATAAIDHTVTFVNNTGQTIWVGSTVNADGSKVLTNMPTLRAGQSVTITIPETASPGHWRGKFFARTGCTGTSGVDFRCAVGDCGVQAARCVTGEQPASLAEFNFDSRDRLAPWYNVSYVNAFSVPVVITPVNASPPPGSTSCGTAGCPENLLPYCNPAYVKYGANGQRINCVNPNRDAPTDYSNTIKSRCPKAYAWSKQDTEPGNQTVYQCGNCTGFKVTFNS</sequence>
<dbReference type="EMBL" id="FOFV01000005">
    <property type="protein sequence ID" value="SEQ96669.1"/>
    <property type="molecule type" value="Genomic_DNA"/>
</dbReference>
<dbReference type="SUPFAM" id="SSF49870">
    <property type="entry name" value="Osmotin, thaumatin-like protein"/>
    <property type="match status" value="1"/>
</dbReference>
<dbReference type="PROSITE" id="PS51367">
    <property type="entry name" value="THAUMATIN_2"/>
    <property type="match status" value="1"/>
</dbReference>
<evidence type="ECO:0000313" key="2">
    <source>
        <dbReference type="EMBL" id="SEQ96669.1"/>
    </source>
</evidence>
<accession>A0A1H9KC34</accession>
<dbReference type="Pfam" id="PF00314">
    <property type="entry name" value="Thaumatin"/>
    <property type="match status" value="1"/>
</dbReference>